<proteinExistence type="predicted"/>
<keyword evidence="3" id="KW-1185">Reference proteome</keyword>
<dbReference type="InterPro" id="IPR052512">
    <property type="entry name" value="4CMD/NDH-1_regulator"/>
</dbReference>
<organism evidence="2 3">
    <name type="scientific">Ruegeria faecimaris</name>
    <dbReference type="NCBI Taxonomy" id="686389"/>
    <lineage>
        <taxon>Bacteria</taxon>
        <taxon>Pseudomonadati</taxon>
        <taxon>Pseudomonadota</taxon>
        <taxon>Alphaproteobacteria</taxon>
        <taxon>Rhodobacterales</taxon>
        <taxon>Roseobacteraceae</taxon>
        <taxon>Ruegeria</taxon>
    </lineage>
</organism>
<dbReference type="Pfam" id="PF02627">
    <property type="entry name" value="CMD"/>
    <property type="match status" value="1"/>
</dbReference>
<evidence type="ECO:0000313" key="2">
    <source>
        <dbReference type="EMBL" id="SMO50223.1"/>
    </source>
</evidence>
<evidence type="ECO:0000259" key="1">
    <source>
        <dbReference type="Pfam" id="PF02627"/>
    </source>
</evidence>
<name>A0A521BSV4_9RHOB</name>
<evidence type="ECO:0000313" key="3">
    <source>
        <dbReference type="Proteomes" id="UP000319555"/>
    </source>
</evidence>
<feature type="domain" description="Carboxymuconolactone decarboxylase-like" evidence="1">
    <location>
        <begin position="44"/>
        <end position="126"/>
    </location>
</feature>
<dbReference type="Gene3D" id="1.20.1290.10">
    <property type="entry name" value="AhpD-like"/>
    <property type="match status" value="1"/>
</dbReference>
<reference evidence="2 3" key="1">
    <citation type="submission" date="2017-05" db="EMBL/GenBank/DDBJ databases">
        <authorList>
            <person name="Varghese N."/>
            <person name="Submissions S."/>
        </authorList>
    </citation>
    <scope>NUCLEOTIDE SEQUENCE [LARGE SCALE GENOMIC DNA]</scope>
    <source>
        <strain evidence="2 3">DSM 28009</strain>
    </source>
</reference>
<dbReference type="SUPFAM" id="SSF69118">
    <property type="entry name" value="AhpD-like"/>
    <property type="match status" value="1"/>
</dbReference>
<dbReference type="PANTHER" id="PTHR33570">
    <property type="entry name" value="4-CARBOXYMUCONOLACTONE DECARBOXYLASE FAMILY PROTEIN"/>
    <property type="match status" value="1"/>
</dbReference>
<sequence length="136" mass="14840">MTDAPTNPFELMMKQAQDMAKAMNPAMESFSPKGFETLWPTMPKEVMEMMFGNTVNKDGLDAKTRLLLTLAGLTCQGAQADAAVRQTVRHAVEAGAKKQEIVETIGQMSVFAGIPAMTRALELAQEVMGDNEDEDQ</sequence>
<dbReference type="InterPro" id="IPR003779">
    <property type="entry name" value="CMD-like"/>
</dbReference>
<accession>A0A521BSV4</accession>
<gene>
    <name evidence="2" type="ORF">SAMN06265380_1011153</name>
</gene>
<dbReference type="PANTHER" id="PTHR33570:SF2">
    <property type="entry name" value="CARBOXYMUCONOLACTONE DECARBOXYLASE-LIKE DOMAIN-CONTAINING PROTEIN"/>
    <property type="match status" value="1"/>
</dbReference>
<dbReference type="Proteomes" id="UP000319555">
    <property type="component" value="Unassembled WGS sequence"/>
</dbReference>
<dbReference type="EMBL" id="FXTE01000001">
    <property type="protein sequence ID" value="SMO50223.1"/>
    <property type="molecule type" value="Genomic_DNA"/>
</dbReference>
<dbReference type="InterPro" id="IPR029032">
    <property type="entry name" value="AhpD-like"/>
</dbReference>
<dbReference type="AlphaFoldDB" id="A0A521BSV4"/>
<dbReference type="GO" id="GO:0051920">
    <property type="term" value="F:peroxiredoxin activity"/>
    <property type="evidence" value="ECO:0007669"/>
    <property type="project" value="InterPro"/>
</dbReference>
<dbReference type="RefSeq" id="WP_142634878.1">
    <property type="nucleotide sequence ID" value="NZ_CANMQC010000001.1"/>
</dbReference>
<protein>
    <submittedName>
        <fullName evidence="2">4-carboxymuconolactone decarboxylase</fullName>
    </submittedName>
</protein>
<dbReference type="OrthoDB" id="9801400at2"/>